<accession>A0A5B9QG75</accession>
<gene>
    <name evidence="1" type="ORF">Pr1d_32340</name>
</gene>
<reference evidence="1 2" key="1">
    <citation type="submission" date="2019-08" db="EMBL/GenBank/DDBJ databases">
        <title>Deep-cultivation of Planctomycetes and their phenomic and genomic characterization uncovers novel biology.</title>
        <authorList>
            <person name="Wiegand S."/>
            <person name="Jogler M."/>
            <person name="Boedeker C."/>
            <person name="Pinto D."/>
            <person name="Vollmers J."/>
            <person name="Rivas-Marin E."/>
            <person name="Kohn T."/>
            <person name="Peeters S.H."/>
            <person name="Heuer A."/>
            <person name="Rast P."/>
            <person name="Oberbeckmann S."/>
            <person name="Bunk B."/>
            <person name="Jeske O."/>
            <person name="Meyerdierks A."/>
            <person name="Storesund J.E."/>
            <person name="Kallscheuer N."/>
            <person name="Luecker S."/>
            <person name="Lage O.M."/>
            <person name="Pohl T."/>
            <person name="Merkel B.J."/>
            <person name="Hornburger P."/>
            <person name="Mueller R.-W."/>
            <person name="Bruemmer F."/>
            <person name="Labrenz M."/>
            <person name="Spormann A.M."/>
            <person name="Op den Camp H."/>
            <person name="Overmann J."/>
            <person name="Amann R."/>
            <person name="Jetten M.S.M."/>
            <person name="Mascher T."/>
            <person name="Medema M.H."/>
            <person name="Devos D.P."/>
            <person name="Kaster A.-K."/>
            <person name="Ovreas L."/>
            <person name="Rohde M."/>
            <person name="Galperin M.Y."/>
            <person name="Jogler C."/>
        </authorList>
    </citation>
    <scope>NUCLEOTIDE SEQUENCE [LARGE SCALE GENOMIC DNA]</scope>
    <source>
        <strain evidence="1 2">Pr1d</strain>
    </source>
</reference>
<evidence type="ECO:0000313" key="1">
    <source>
        <dbReference type="EMBL" id="QEG35926.1"/>
    </source>
</evidence>
<organism evidence="1 2">
    <name type="scientific">Bythopirellula goksoeyrii</name>
    <dbReference type="NCBI Taxonomy" id="1400387"/>
    <lineage>
        <taxon>Bacteria</taxon>
        <taxon>Pseudomonadati</taxon>
        <taxon>Planctomycetota</taxon>
        <taxon>Planctomycetia</taxon>
        <taxon>Pirellulales</taxon>
        <taxon>Lacipirellulaceae</taxon>
        <taxon>Bythopirellula</taxon>
    </lineage>
</organism>
<name>A0A5B9QG75_9BACT</name>
<dbReference type="Proteomes" id="UP000323917">
    <property type="component" value="Chromosome"/>
</dbReference>
<evidence type="ECO:0000313" key="2">
    <source>
        <dbReference type="Proteomes" id="UP000323917"/>
    </source>
</evidence>
<dbReference type="KEGG" id="bgok:Pr1d_32340"/>
<keyword evidence="2" id="KW-1185">Reference proteome</keyword>
<protein>
    <submittedName>
        <fullName evidence="1">Uncharacterized protein</fullName>
    </submittedName>
</protein>
<sequence length="36" mass="4046">MRAKAAVERASLDSLTALKHTGKDEVFRIMLESLAW</sequence>
<dbReference type="AlphaFoldDB" id="A0A5B9QG75"/>
<dbReference type="EMBL" id="CP042913">
    <property type="protein sequence ID" value="QEG35926.1"/>
    <property type="molecule type" value="Genomic_DNA"/>
</dbReference>
<proteinExistence type="predicted"/>